<dbReference type="GO" id="GO:0005975">
    <property type="term" value="P:carbohydrate metabolic process"/>
    <property type="evidence" value="ECO:0007669"/>
    <property type="project" value="InterPro"/>
</dbReference>
<dbReference type="PANTHER" id="PTHR36306">
    <property type="entry name" value="ALPHA-AMYLASE-RELATED-RELATED"/>
    <property type="match status" value="1"/>
</dbReference>
<proteinExistence type="inferred from homology"/>
<evidence type="ECO:0000259" key="3">
    <source>
        <dbReference type="Pfam" id="PF03065"/>
    </source>
</evidence>
<dbReference type="Pfam" id="PF09095">
    <property type="entry name" value="AmyA-gluTrfs_C"/>
    <property type="match status" value="1"/>
</dbReference>
<organism evidence="6 7">
    <name type="scientific">candidate division WOR-3 bacterium RBG_13_43_14</name>
    <dbReference type="NCBI Taxonomy" id="1802590"/>
    <lineage>
        <taxon>Bacteria</taxon>
        <taxon>Bacteria division WOR-3</taxon>
    </lineage>
</organism>
<evidence type="ECO:0000313" key="6">
    <source>
        <dbReference type="EMBL" id="OGC42764.1"/>
    </source>
</evidence>
<keyword evidence="2" id="KW-0119">Carbohydrate metabolism</keyword>
<protein>
    <recommendedName>
        <fullName evidence="8">4-alpha-glucanotransferase</fullName>
    </recommendedName>
</protein>
<dbReference type="Gene3D" id="3.20.110.20">
    <property type="match status" value="1"/>
</dbReference>
<dbReference type="AlphaFoldDB" id="A0A1F4UCU4"/>
<comment type="caution">
    <text evidence="6">The sequence shown here is derived from an EMBL/GenBank/DDBJ whole genome shotgun (WGS) entry which is preliminary data.</text>
</comment>
<feature type="domain" description="Alpha-amylase/4-alpha-glucanotransferase C-terminal" evidence="5">
    <location>
        <begin position="385"/>
        <end position="626"/>
    </location>
</feature>
<evidence type="ECO:0000259" key="5">
    <source>
        <dbReference type="Pfam" id="PF09095"/>
    </source>
</evidence>
<dbReference type="InterPro" id="IPR015179">
    <property type="entry name" value="A-amylase/a-glucTrfase_C"/>
</dbReference>
<dbReference type="Pfam" id="PF09094">
    <property type="entry name" value="AmyA-A_glucT_m"/>
    <property type="match status" value="1"/>
</dbReference>
<dbReference type="CDD" id="cd10793">
    <property type="entry name" value="GH57N_TLGT_like"/>
    <property type="match status" value="1"/>
</dbReference>
<name>A0A1F4UCU4_UNCW3</name>
<evidence type="ECO:0000256" key="1">
    <source>
        <dbReference type="ARBA" id="ARBA00006821"/>
    </source>
</evidence>
<accession>A0A1F4UCU4</accession>
<dbReference type="InterPro" id="IPR052046">
    <property type="entry name" value="GH57_Enzymes"/>
</dbReference>
<dbReference type="Gene3D" id="2.70.98.10">
    <property type="match status" value="1"/>
</dbReference>
<dbReference type="SUPFAM" id="SSF74650">
    <property type="entry name" value="Galactose mutarotase-like"/>
    <property type="match status" value="1"/>
</dbReference>
<evidence type="ECO:0000313" key="7">
    <source>
        <dbReference type="Proteomes" id="UP000177025"/>
    </source>
</evidence>
<dbReference type="InterPro" id="IPR004300">
    <property type="entry name" value="Glyco_hydro_57_N"/>
</dbReference>
<feature type="domain" description="Alpha-amylase/4-alpha-glucanotransferase central" evidence="4">
    <location>
        <begin position="303"/>
        <end position="374"/>
    </location>
</feature>
<sequence>MNLAFYIHNHQPVGNFDNVFEYAYERSYLPLIEALAKHQTIKFGIHNSGPLLEWINKNHPEFIDRLKELVVRGQAEIITSAYAEPILTLIPEMDLIDQIKYYTEHLEKLFGYRPTGLWLTERVWEPGLIKKIHETGIEYTLLDDTHFLYAGLEERELNNYFITEDEGLPLKVFPISMKLRYLIPFHPIDETIEFLRAEEKDRPGTLKTLGDDGEKFGVWPGTYDWVYKKGWLDNFLTRLENESWINTVFLKSMAQEKPAGRIYFPTSSYEEMGQWVLPPGRGNEYEELKHNLDRKYFFLIHGGYFKNFLRKYPEANHMHKRMLFASRNIPNQINAKLALWRGQCSCAYWHGIFGGLYLPHLREAIYRNLIEAENAQIPLTCAEQDFDLDGQNEIVCSNNDFFAVIRTSMASFIELDDREQKINILNYLGRREESYHHKIPKKSNDNAVKSIHEVLRSKQDDLSELLIYDNYPRGFGIDHELERLPSTDEFYRNTMKTHIVEYPEHKISNLGSMKFEFRGNYKKTISIESRNIIIKYESDTNKERLLGVEFSLGIFQPDLKLSGNSLREPTTIEDITDFLITASGLRPIKFESSVRCRLIGYPIETISSSESGYEKIFQGICILMVFQKLPEIRITL</sequence>
<dbReference type="Pfam" id="PF03065">
    <property type="entry name" value="Glyco_hydro_57"/>
    <property type="match status" value="1"/>
</dbReference>
<dbReference type="GO" id="GO:0030246">
    <property type="term" value="F:carbohydrate binding"/>
    <property type="evidence" value="ECO:0007669"/>
    <property type="project" value="InterPro"/>
</dbReference>
<dbReference type="InterPro" id="IPR011330">
    <property type="entry name" value="Glyco_hydro/deAcase_b/a-brl"/>
</dbReference>
<dbReference type="InterPro" id="IPR011013">
    <property type="entry name" value="Gal_mutarotase_sf_dom"/>
</dbReference>
<evidence type="ECO:0000259" key="4">
    <source>
        <dbReference type="Pfam" id="PF09094"/>
    </source>
</evidence>
<dbReference type="PANTHER" id="PTHR36306:SF1">
    <property type="entry name" value="ALPHA-AMYLASE-RELATED"/>
    <property type="match status" value="1"/>
</dbReference>
<comment type="similarity">
    <text evidence="1">Belongs to the glycosyl hydrolase 57 family.</text>
</comment>
<evidence type="ECO:0000256" key="2">
    <source>
        <dbReference type="ARBA" id="ARBA00023277"/>
    </source>
</evidence>
<dbReference type="SUPFAM" id="SSF88713">
    <property type="entry name" value="Glycoside hydrolase/deacetylase"/>
    <property type="match status" value="1"/>
</dbReference>
<evidence type="ECO:0008006" key="8">
    <source>
        <dbReference type="Google" id="ProtNLM"/>
    </source>
</evidence>
<dbReference type="InterPro" id="IPR028995">
    <property type="entry name" value="Glyco_hydro_57/38_cen_sf"/>
</dbReference>
<dbReference type="EMBL" id="MEUM01000051">
    <property type="protein sequence ID" value="OGC42764.1"/>
    <property type="molecule type" value="Genomic_DNA"/>
</dbReference>
<dbReference type="InterPro" id="IPR015178">
    <property type="entry name" value="A-amylase/a-glucTrfase_central"/>
</dbReference>
<dbReference type="GO" id="GO:0003824">
    <property type="term" value="F:catalytic activity"/>
    <property type="evidence" value="ECO:0007669"/>
    <property type="project" value="InterPro"/>
</dbReference>
<dbReference type="SUPFAM" id="SSF88688">
    <property type="entry name" value="Families 57/38 glycoside transferase middle domain"/>
    <property type="match status" value="1"/>
</dbReference>
<gene>
    <name evidence="6" type="ORF">A2Y85_05005</name>
</gene>
<dbReference type="InterPro" id="IPR014718">
    <property type="entry name" value="GH-type_carb-bd"/>
</dbReference>
<dbReference type="Proteomes" id="UP000177025">
    <property type="component" value="Unassembled WGS sequence"/>
</dbReference>
<reference evidence="6 7" key="1">
    <citation type="journal article" date="2016" name="Nat. Commun.">
        <title>Thousands of microbial genomes shed light on interconnected biogeochemical processes in an aquifer system.</title>
        <authorList>
            <person name="Anantharaman K."/>
            <person name="Brown C.T."/>
            <person name="Hug L.A."/>
            <person name="Sharon I."/>
            <person name="Castelle C.J."/>
            <person name="Probst A.J."/>
            <person name="Thomas B.C."/>
            <person name="Singh A."/>
            <person name="Wilkins M.J."/>
            <person name="Karaoz U."/>
            <person name="Brodie E.L."/>
            <person name="Williams K.H."/>
            <person name="Hubbard S.S."/>
            <person name="Banfield J.F."/>
        </authorList>
    </citation>
    <scope>NUCLEOTIDE SEQUENCE [LARGE SCALE GENOMIC DNA]</scope>
</reference>
<feature type="domain" description="Glycoside hydrolase family 57 N-terminal" evidence="3">
    <location>
        <begin position="4"/>
        <end position="262"/>
    </location>
</feature>